<sequence>MSLSRPVLALGAGPRVVADARRWVVGTVAEMGRDDLTETAELGVSELVTNALLHGSAPIQVAVRGTREHPRIEVRDASPERPVMPHSRGTSAGDHRPGNVDLDTVLDDLDLEGLEAGAFALATVGRGLDMVARCSEAWGADIEEDGKVVWFSPATQFAEDEGVAGVVSDLDLPRAETIDDPVTVHLLGAPGYLVERLQRHVRELRREVRLLGFSYGNAYPAAATLADLFPLLVPLTESRYIDAVSLSAAGRGLDLSVVVSRGSALAARQAADLLDKADDFCRQEELLTLHRDDQLCEFQDWYLDQFAQQAAGHPAAPWQVPVTDPHASAC</sequence>
<protein>
    <submittedName>
        <fullName evidence="2">ATP-binding protein</fullName>
    </submittedName>
</protein>
<dbReference type="InterPro" id="IPR036890">
    <property type="entry name" value="HATPase_C_sf"/>
</dbReference>
<keyword evidence="3" id="KW-1185">Reference proteome</keyword>
<gene>
    <name evidence="2" type="ORF">ISG29_19320</name>
</gene>
<evidence type="ECO:0000313" key="3">
    <source>
        <dbReference type="Proteomes" id="UP000656804"/>
    </source>
</evidence>
<comment type="caution">
    <text evidence="2">The sequence shown here is derived from an EMBL/GenBank/DDBJ whole genome shotgun (WGS) entry which is preliminary data.</text>
</comment>
<evidence type="ECO:0000313" key="2">
    <source>
        <dbReference type="EMBL" id="MBF4163828.1"/>
    </source>
</evidence>
<dbReference type="Gene3D" id="3.30.565.10">
    <property type="entry name" value="Histidine kinase-like ATPase, C-terminal domain"/>
    <property type="match status" value="1"/>
</dbReference>
<dbReference type="AlphaFoldDB" id="A0A930UZM1"/>
<accession>A0A930UZM1</accession>
<dbReference type="RefSeq" id="WP_194505094.1">
    <property type="nucleotide sequence ID" value="NZ_JADIVZ010000016.1"/>
</dbReference>
<dbReference type="InterPro" id="IPR050267">
    <property type="entry name" value="Anti-sigma-factor_SerPK"/>
</dbReference>
<dbReference type="Proteomes" id="UP000656804">
    <property type="component" value="Unassembled WGS sequence"/>
</dbReference>
<name>A0A930UZM1_9ACTN</name>
<dbReference type="EMBL" id="JADIVZ010000016">
    <property type="protein sequence ID" value="MBF4163828.1"/>
    <property type="molecule type" value="Genomic_DNA"/>
</dbReference>
<keyword evidence="2" id="KW-0547">Nucleotide-binding</keyword>
<proteinExistence type="predicted"/>
<dbReference type="CDD" id="cd16936">
    <property type="entry name" value="HATPase_RsbW-like"/>
    <property type="match status" value="1"/>
</dbReference>
<dbReference type="PANTHER" id="PTHR35526:SF3">
    <property type="entry name" value="ANTI-SIGMA-F FACTOR RSBW"/>
    <property type="match status" value="1"/>
</dbReference>
<organism evidence="2 3">
    <name type="scientific">Nocardioides acrostichi</name>
    <dbReference type="NCBI Taxonomy" id="2784339"/>
    <lineage>
        <taxon>Bacteria</taxon>
        <taxon>Bacillati</taxon>
        <taxon>Actinomycetota</taxon>
        <taxon>Actinomycetes</taxon>
        <taxon>Propionibacteriales</taxon>
        <taxon>Nocardioidaceae</taxon>
        <taxon>Nocardioides</taxon>
    </lineage>
</organism>
<feature type="compositionally biased region" description="Basic and acidic residues" evidence="1">
    <location>
        <begin position="65"/>
        <end position="79"/>
    </location>
</feature>
<evidence type="ECO:0000256" key="1">
    <source>
        <dbReference type="SAM" id="MobiDB-lite"/>
    </source>
</evidence>
<dbReference type="GO" id="GO:0005524">
    <property type="term" value="F:ATP binding"/>
    <property type="evidence" value="ECO:0007669"/>
    <property type="project" value="UniProtKB-KW"/>
</dbReference>
<dbReference type="PANTHER" id="PTHR35526">
    <property type="entry name" value="ANTI-SIGMA-F FACTOR RSBW-RELATED"/>
    <property type="match status" value="1"/>
</dbReference>
<feature type="region of interest" description="Disordered" evidence="1">
    <location>
        <begin position="65"/>
        <end position="99"/>
    </location>
</feature>
<keyword evidence="2" id="KW-0067">ATP-binding</keyword>
<reference evidence="2" key="1">
    <citation type="submission" date="2020-11" db="EMBL/GenBank/DDBJ databases">
        <title>Nocardioides sp. CBS4Y-1, whole genome shotgun sequence.</title>
        <authorList>
            <person name="Tuo L."/>
        </authorList>
    </citation>
    <scope>NUCLEOTIDE SEQUENCE</scope>
    <source>
        <strain evidence="2">CBS4Y-1</strain>
    </source>
</reference>